<dbReference type="InterPro" id="IPR057567">
    <property type="entry name" value="TPR_TTI1_C"/>
</dbReference>
<evidence type="ECO:0000313" key="4">
    <source>
        <dbReference type="WBParaSite" id="TCNE_0001282601-mRNA-1"/>
    </source>
</evidence>
<proteinExistence type="predicted"/>
<feature type="domain" description="TTI1 C-terminal TPR" evidence="1">
    <location>
        <begin position="704"/>
        <end position="908"/>
    </location>
</feature>
<dbReference type="InterPro" id="IPR052587">
    <property type="entry name" value="TELO2-interacting_protein_1"/>
</dbReference>
<evidence type="ECO:0000259" key="1">
    <source>
        <dbReference type="Pfam" id="PF24181"/>
    </source>
</evidence>
<name>A0A183UWF6_TOXCA</name>
<keyword evidence="3" id="KW-1185">Reference proteome</keyword>
<protein>
    <submittedName>
        <fullName evidence="4">SEC7 domain-containing protein</fullName>
    </submittedName>
</protein>
<dbReference type="WBParaSite" id="TCNE_0001282601-mRNA-1">
    <property type="protein sequence ID" value="TCNE_0001282601-mRNA-1"/>
    <property type="gene ID" value="TCNE_0001282601"/>
</dbReference>
<reference evidence="4" key="1">
    <citation type="submission" date="2016-06" db="UniProtKB">
        <authorList>
            <consortium name="WormBaseParasite"/>
        </authorList>
    </citation>
    <scope>IDENTIFICATION</scope>
</reference>
<dbReference type="Proteomes" id="UP000050794">
    <property type="component" value="Unassembled WGS sequence"/>
</dbReference>
<sequence>MLLEGLPSKNRQMIMQMSLFIVRKSIEAIVKYGLTQPIDSLREFLENICAFYRSHDAIGGINEEVSSAMLRIISNVCMLLEKPMGIPTLDSLFRVLNKLVSTVVEVDVVRKELSSSKRMPLAAAIVHICLELFQATNRDVRIRLSAARVLRRFIVGAKRSDNVYQVAFVLPGILSRTHKVATTDQNSFILLEALLIAANAIEATMNNKVFDRERAHKSDETTAECGNGNGLLKGQIITIAAKPSQGVGEAGDDGECGGIPPTDIFTDDNRNIIGNTMKQIAARLCGNVDFRVRMCVIDCIKFVYVRCVRALGKAIEKTVEDVGTLLLEDKYKCIREKSIALLRLTRNKALKEESLKRKLLGLCRAIKIQIWQNGDIQMPFQQMCGMLLHAKVTDLSEILKSDEKAFEELIECFASCAVVNRSAMELVVEVDENFKKLDFCSRIRLRSGIGISDLKKLCYKLIKCDAAGSAMLYCESKMAFTSSVEQRLAFEIISLLIMCEFYTELRKGGRRMLHDFNVESVCKSIIDRFSVELDGADFIETAVIGDYDTTVVRRAVDICIMGAAFRCIGSKERRYRLLSRCMLHVLEWRTSAVRLISIAAEEAACDLAKGMEEPSVSMLCFKYANTLLSHICVSGEAWQLVRSARLVTSLLDLCNEKAFFETACLLNGQMISLLDRSDASCKPIVLRAMITFVVDVAQWFPNEKEPEDSYLDEEENDDSSRRKRRVPQFVSAVEVILKRTKHLTSSRELKIRLLVLKLIELAVLALTHFSNTLCPLVHENWPGVKLNANGDNFLARKHALKVIVAMCQITGSFMYRRFTKEIWPSLQESMTRLLADAEKRSGDGTIISESYKYQRSVLKHLVTIWENIEPLEEDWNSVRHILSAYSCSPFIHKDLVVLAKKSLEKLVEIFKRLPPSLSTAGTSVRKLKDL</sequence>
<reference evidence="2 3" key="2">
    <citation type="submission" date="2018-11" db="EMBL/GenBank/DDBJ databases">
        <authorList>
            <consortium name="Pathogen Informatics"/>
        </authorList>
    </citation>
    <scope>NUCLEOTIDE SEQUENCE [LARGE SCALE GENOMIC DNA]</scope>
</reference>
<gene>
    <name evidence="2" type="ORF">TCNE_LOCUS12826</name>
</gene>
<dbReference type="EMBL" id="UYWY01021445">
    <property type="protein sequence ID" value="VDM44147.1"/>
    <property type="molecule type" value="Genomic_DNA"/>
</dbReference>
<evidence type="ECO:0000313" key="3">
    <source>
        <dbReference type="Proteomes" id="UP000050794"/>
    </source>
</evidence>
<dbReference type="GO" id="GO:0005737">
    <property type="term" value="C:cytoplasm"/>
    <property type="evidence" value="ECO:0007669"/>
    <property type="project" value="TreeGrafter"/>
</dbReference>
<dbReference type="InterPro" id="IPR016024">
    <property type="entry name" value="ARM-type_fold"/>
</dbReference>
<dbReference type="SUPFAM" id="SSF48371">
    <property type="entry name" value="ARM repeat"/>
    <property type="match status" value="1"/>
</dbReference>
<dbReference type="Pfam" id="PF24181">
    <property type="entry name" value="TPR_TTI1_C"/>
    <property type="match status" value="1"/>
</dbReference>
<dbReference type="PANTHER" id="PTHR18460">
    <property type="entry name" value="TEL2 INTERACTING PROTEIN 1 TTI1 FAMILY MEMBER"/>
    <property type="match status" value="1"/>
</dbReference>
<evidence type="ECO:0000313" key="2">
    <source>
        <dbReference type="EMBL" id="VDM44147.1"/>
    </source>
</evidence>
<organism evidence="3 4">
    <name type="scientific">Toxocara canis</name>
    <name type="common">Canine roundworm</name>
    <dbReference type="NCBI Taxonomy" id="6265"/>
    <lineage>
        <taxon>Eukaryota</taxon>
        <taxon>Metazoa</taxon>
        <taxon>Ecdysozoa</taxon>
        <taxon>Nematoda</taxon>
        <taxon>Chromadorea</taxon>
        <taxon>Rhabditida</taxon>
        <taxon>Spirurina</taxon>
        <taxon>Ascaridomorpha</taxon>
        <taxon>Ascaridoidea</taxon>
        <taxon>Toxocaridae</taxon>
        <taxon>Toxocara</taxon>
    </lineage>
</organism>
<accession>A0A183UWF6</accession>
<dbReference type="PANTHER" id="PTHR18460:SF3">
    <property type="entry name" value="TELO2-INTERACTING PROTEIN 1 HOMOLOG"/>
    <property type="match status" value="1"/>
</dbReference>
<dbReference type="AlphaFoldDB" id="A0A183UWF6"/>